<accession>A0ABU7ATT5</accession>
<reference evidence="2 3" key="1">
    <citation type="submission" date="2021-07" db="EMBL/GenBank/DDBJ databases">
        <authorList>
            <person name="Palmer J.M."/>
        </authorList>
    </citation>
    <scope>NUCLEOTIDE SEQUENCE [LARGE SCALE GENOMIC DNA]</scope>
    <source>
        <strain evidence="2 3">AT_MEX2019</strain>
        <tissue evidence="2">Muscle</tissue>
    </source>
</reference>
<gene>
    <name evidence="2" type="ORF">ATANTOWER_026778</name>
</gene>
<sequence>MGRMALTMEPFGSGLALKTTCHSMIPMIHQENNATPHQSGLCRRQGGEGTMTPPVLLFRRECRPKSNVSFQCLDRKGTALSGQGVKKGVKSSDKMELRQTGIKQNPPPLSHKYHKACSIFPSTRPFSVHYSSTLLST</sequence>
<comment type="caution">
    <text evidence="2">The sequence shown here is derived from an EMBL/GenBank/DDBJ whole genome shotgun (WGS) entry which is preliminary data.</text>
</comment>
<proteinExistence type="predicted"/>
<evidence type="ECO:0000313" key="3">
    <source>
        <dbReference type="Proteomes" id="UP001345963"/>
    </source>
</evidence>
<evidence type="ECO:0000313" key="2">
    <source>
        <dbReference type="EMBL" id="MED6240958.1"/>
    </source>
</evidence>
<feature type="region of interest" description="Disordered" evidence="1">
    <location>
        <begin position="81"/>
        <end position="108"/>
    </location>
</feature>
<dbReference type="EMBL" id="JAHUTI010029510">
    <property type="protein sequence ID" value="MED6240958.1"/>
    <property type="molecule type" value="Genomic_DNA"/>
</dbReference>
<keyword evidence="3" id="KW-1185">Reference proteome</keyword>
<evidence type="ECO:0000256" key="1">
    <source>
        <dbReference type="SAM" id="MobiDB-lite"/>
    </source>
</evidence>
<protein>
    <submittedName>
        <fullName evidence="2">Uncharacterized protein</fullName>
    </submittedName>
</protein>
<name>A0ABU7ATT5_9TELE</name>
<dbReference type="Proteomes" id="UP001345963">
    <property type="component" value="Unassembled WGS sequence"/>
</dbReference>
<organism evidence="2 3">
    <name type="scientific">Ataeniobius toweri</name>
    <dbReference type="NCBI Taxonomy" id="208326"/>
    <lineage>
        <taxon>Eukaryota</taxon>
        <taxon>Metazoa</taxon>
        <taxon>Chordata</taxon>
        <taxon>Craniata</taxon>
        <taxon>Vertebrata</taxon>
        <taxon>Euteleostomi</taxon>
        <taxon>Actinopterygii</taxon>
        <taxon>Neopterygii</taxon>
        <taxon>Teleostei</taxon>
        <taxon>Neoteleostei</taxon>
        <taxon>Acanthomorphata</taxon>
        <taxon>Ovalentaria</taxon>
        <taxon>Atherinomorphae</taxon>
        <taxon>Cyprinodontiformes</taxon>
        <taxon>Goodeidae</taxon>
        <taxon>Ataeniobius</taxon>
    </lineage>
</organism>